<dbReference type="InterPro" id="IPR027417">
    <property type="entry name" value="P-loop_NTPase"/>
</dbReference>
<dbReference type="AlphaFoldDB" id="A0A812KBB4"/>
<reference evidence="6" key="1">
    <citation type="submission" date="2021-02" db="EMBL/GenBank/DDBJ databases">
        <authorList>
            <person name="Dougan E. K."/>
            <person name="Rhodes N."/>
            <person name="Thang M."/>
            <person name="Chan C."/>
        </authorList>
    </citation>
    <scope>NUCLEOTIDE SEQUENCE</scope>
</reference>
<dbReference type="Gene3D" id="1.25.40.10">
    <property type="entry name" value="Tetratricopeptide repeat domain"/>
    <property type="match status" value="2"/>
</dbReference>
<dbReference type="InterPro" id="IPR002885">
    <property type="entry name" value="PPR_rpt"/>
</dbReference>
<dbReference type="InterPro" id="IPR006073">
    <property type="entry name" value="GTP-bd"/>
</dbReference>
<keyword evidence="2" id="KW-0342">GTP-binding</keyword>
<comment type="caution">
    <text evidence="6">The sequence shown here is derived from an EMBL/GenBank/DDBJ whole genome shotgun (WGS) entry which is preliminary data.</text>
</comment>
<dbReference type="EMBL" id="CAJNDS010000657">
    <property type="protein sequence ID" value="CAE7225815.1"/>
    <property type="molecule type" value="Genomic_DNA"/>
</dbReference>
<feature type="region of interest" description="Disordered" evidence="4">
    <location>
        <begin position="1091"/>
        <end position="1159"/>
    </location>
</feature>
<dbReference type="OrthoDB" id="269151at2759"/>
<dbReference type="Gene3D" id="3.40.50.300">
    <property type="entry name" value="P-loop containing nucleotide triphosphate hydrolases"/>
    <property type="match status" value="1"/>
</dbReference>
<feature type="compositionally biased region" description="Basic and acidic residues" evidence="4">
    <location>
        <begin position="1130"/>
        <end position="1149"/>
    </location>
</feature>
<dbReference type="SUPFAM" id="SSF52540">
    <property type="entry name" value="P-loop containing nucleoside triphosphate hydrolases"/>
    <property type="match status" value="1"/>
</dbReference>
<evidence type="ECO:0000259" key="5">
    <source>
        <dbReference type="Pfam" id="PF01926"/>
    </source>
</evidence>
<dbReference type="GO" id="GO:0003924">
    <property type="term" value="F:GTPase activity"/>
    <property type="evidence" value="ECO:0007669"/>
    <property type="project" value="TreeGrafter"/>
</dbReference>
<dbReference type="PANTHER" id="PTHR45782:SF4">
    <property type="entry name" value="MITOCHONDRIAL RIBOSOME-ASSOCIATED GTPASE 1"/>
    <property type="match status" value="1"/>
</dbReference>
<dbReference type="Proteomes" id="UP000604046">
    <property type="component" value="Unassembled WGS sequence"/>
</dbReference>
<protein>
    <submittedName>
        <fullName evidence="6">Mtg1 protein</fullName>
    </submittedName>
</protein>
<dbReference type="GO" id="GO:0005739">
    <property type="term" value="C:mitochondrion"/>
    <property type="evidence" value="ECO:0007669"/>
    <property type="project" value="TreeGrafter"/>
</dbReference>
<dbReference type="PROSITE" id="PS51375">
    <property type="entry name" value="PPR"/>
    <property type="match status" value="1"/>
</dbReference>
<evidence type="ECO:0000256" key="4">
    <source>
        <dbReference type="SAM" id="MobiDB-lite"/>
    </source>
</evidence>
<evidence type="ECO:0000313" key="6">
    <source>
        <dbReference type="EMBL" id="CAE7225815.1"/>
    </source>
</evidence>
<gene>
    <name evidence="6" type="primary">Mtg1</name>
    <name evidence="6" type="ORF">SNAT2548_LOCUS8738</name>
</gene>
<keyword evidence="7" id="KW-1185">Reference proteome</keyword>
<dbReference type="InterPro" id="IPR011990">
    <property type="entry name" value="TPR-like_helical_dom_sf"/>
</dbReference>
<evidence type="ECO:0000256" key="1">
    <source>
        <dbReference type="ARBA" id="ARBA00022741"/>
    </source>
</evidence>
<organism evidence="6 7">
    <name type="scientific">Symbiodinium natans</name>
    <dbReference type="NCBI Taxonomy" id="878477"/>
    <lineage>
        <taxon>Eukaryota</taxon>
        <taxon>Sar</taxon>
        <taxon>Alveolata</taxon>
        <taxon>Dinophyceae</taxon>
        <taxon>Suessiales</taxon>
        <taxon>Symbiodiniaceae</taxon>
        <taxon>Symbiodinium</taxon>
    </lineage>
</organism>
<dbReference type="Pfam" id="PF01926">
    <property type="entry name" value="MMR_HSR1"/>
    <property type="match status" value="1"/>
</dbReference>
<evidence type="ECO:0000256" key="2">
    <source>
        <dbReference type="ARBA" id="ARBA00023134"/>
    </source>
</evidence>
<dbReference type="GO" id="GO:0032543">
    <property type="term" value="P:mitochondrial translation"/>
    <property type="evidence" value="ECO:0007669"/>
    <property type="project" value="TreeGrafter"/>
</dbReference>
<feature type="repeat" description="PPR" evidence="3">
    <location>
        <begin position="440"/>
        <end position="474"/>
    </location>
</feature>
<keyword evidence="1" id="KW-0547">Nucleotide-binding</keyword>
<feature type="domain" description="G" evidence="5">
    <location>
        <begin position="895"/>
        <end position="972"/>
    </location>
</feature>
<name>A0A812KBB4_9DINO</name>
<sequence length="1159" mass="126335">MAEEAPPSAGRCAWLVQEGLRTEERAAALDRSGQSAQAALHHARAATKFKEAAESCPADHAADRDELEGHSADIAARAVYLESLGGMPPSMPLEDHVGELQIGLDLSVAEEPKDEKVAQLLARSGVTGDSADLSDEGLQMVLALQSEVELRSFLLRILGKDWRQVKADDASQQELVSFAKGVSGGASPASFSSLREQMRPRPLQALHKTLQALALLRWMGENGLQPDAFRFCAVQAQCDRAGQWRRAGLFLQRMVAASTEPGAVAYGTATSGCRQDGRWPAALALLKELALLHGEVSDIALNTGLAACSYGHSWDSWRQALQLLRPATNGGDPKQSSTAVNTAAKACETRLHWDLVLELLQVLGRNAWEGDVFSCSTAVSACGRKQHWEASLVVWQTFRDRRVQPNAVAYGAVCSACSLGRPELCGDFLKDMHRRRFRPNLIVCNVALSSFVELDRWPDALQLLAEMDAAGPTPNTVSLRAVAAALAVQREGSLLRGARPLLHRLSGAVQRLLQPLQRGAAAKSAKRKEERPARSTFSSFAPLSSSVEAAEVLAEHGALACGVSLALRRSLRPSHKALLRVAVEGALATILQPLGQLDKSLESLFGLGVQGTQLALRELSALGLRAASWEPAARHRSRRNQLDLPVGTRPAAQTTLAWRAACMEGNAGVRRPLLRRAGAAVRYGAAASALLVPIRVEHDRALHPERRALAALLAELVAAQGAMSFPWVELKLGPGEDRLKVAVAMENEWAITASMRRSLLRAFHGGDFVPRATFSFDNHPHWFVGHMSKGKVKIEQKMKDVDVILEVRDARAPFTSAQFELTSNLPANVQRLVVLNKADLVTPNVGLAMRGLIEEAGQPCLLTTAAENRNLIKIKQFALDNVRSRHPRTLGVMLMVVGLPNVGKSTIISGLKRIAFATLRHQGPTSKLMQGVKWTEPKMSNVPGLTREVSFFQLSNHPRLYCYDTPGVSLLKRRNDPERNAKLGVLKCMPDHIAGESYLADYLLYRLNRDYVLDYVDELELPGPTNDIRYLCGHISALLSQRTTTQIYQTQVGMGATFFLDLWRAGKLGKVCLDYVPDPGEVQRLRQLRAQTEPPGPWGPAAYPEVPDGLELARRGPLLPEGFVPQGRHGSRDPRGSHDSPSTDREPRRTKATSTASGF</sequence>
<dbReference type="PANTHER" id="PTHR45782">
    <property type="entry name" value="MITOCHONDRIAL RIBOSOME-ASSOCIATED GTPASE 1"/>
    <property type="match status" value="1"/>
</dbReference>
<proteinExistence type="predicted"/>
<evidence type="ECO:0000256" key="3">
    <source>
        <dbReference type="PROSITE-ProRule" id="PRU00708"/>
    </source>
</evidence>
<dbReference type="GO" id="GO:0005525">
    <property type="term" value="F:GTP binding"/>
    <property type="evidence" value="ECO:0007669"/>
    <property type="project" value="UniProtKB-KW"/>
</dbReference>
<accession>A0A812KBB4</accession>
<evidence type="ECO:0000313" key="7">
    <source>
        <dbReference type="Proteomes" id="UP000604046"/>
    </source>
</evidence>